<dbReference type="Gene3D" id="3.90.226.10">
    <property type="entry name" value="2-enoyl-CoA Hydratase, Chain A, domain 1"/>
    <property type="match status" value="1"/>
</dbReference>
<dbReference type="PANTHER" id="PTHR43176:SF3">
    <property type="entry name" value="3-HYDROXYISOBUTYRYL-COA HYDROLASE, MITOCHONDRIAL"/>
    <property type="match status" value="1"/>
</dbReference>
<evidence type="ECO:0000313" key="5">
    <source>
        <dbReference type="EMBL" id="SFK70454.1"/>
    </source>
</evidence>
<dbReference type="AlphaFoldDB" id="A0A1I4BNN0"/>
<dbReference type="EMBL" id="FOTF01000001">
    <property type="protein sequence ID" value="SFK70454.1"/>
    <property type="molecule type" value="Genomic_DNA"/>
</dbReference>
<dbReference type="STRING" id="195913.SAMN04488004_10176"/>
<dbReference type="OrthoDB" id="9790967at2"/>
<accession>A0A1I4BNN0</accession>
<organism evidence="5 6">
    <name type="scientific">Loktanella salsilacus</name>
    <dbReference type="NCBI Taxonomy" id="195913"/>
    <lineage>
        <taxon>Bacteria</taxon>
        <taxon>Pseudomonadati</taxon>
        <taxon>Pseudomonadota</taxon>
        <taxon>Alphaproteobacteria</taxon>
        <taxon>Rhodobacterales</taxon>
        <taxon>Roseobacteraceae</taxon>
        <taxon>Loktanella</taxon>
    </lineage>
</organism>
<name>A0A1I4BNN0_9RHOB</name>
<dbReference type="PANTHER" id="PTHR43176">
    <property type="entry name" value="3-HYDROXYISOBUTYRYL-COA HYDROLASE-RELATED"/>
    <property type="match status" value="1"/>
</dbReference>
<gene>
    <name evidence="5" type="ORF">SAMN04488004_10176</name>
</gene>
<evidence type="ECO:0000256" key="2">
    <source>
        <dbReference type="ARBA" id="ARBA00011915"/>
    </source>
</evidence>
<dbReference type="SUPFAM" id="SSF52096">
    <property type="entry name" value="ClpP/crotonase"/>
    <property type="match status" value="1"/>
</dbReference>
<dbReference type="GO" id="GO:0005829">
    <property type="term" value="C:cytosol"/>
    <property type="evidence" value="ECO:0007669"/>
    <property type="project" value="TreeGrafter"/>
</dbReference>
<dbReference type="Pfam" id="PF16113">
    <property type="entry name" value="ECH_2"/>
    <property type="match status" value="1"/>
</dbReference>
<evidence type="ECO:0000256" key="1">
    <source>
        <dbReference type="ARBA" id="ARBA00001709"/>
    </source>
</evidence>
<dbReference type="Proteomes" id="UP000199550">
    <property type="component" value="Unassembled WGS sequence"/>
</dbReference>
<keyword evidence="3" id="KW-0378">Hydrolase</keyword>
<dbReference type="NCBIfam" id="NF004127">
    <property type="entry name" value="PRK05617.1"/>
    <property type="match status" value="1"/>
</dbReference>
<dbReference type="GO" id="GO:0006574">
    <property type="term" value="P:L-valine catabolic process"/>
    <property type="evidence" value="ECO:0007669"/>
    <property type="project" value="TreeGrafter"/>
</dbReference>
<protein>
    <recommendedName>
        <fullName evidence="2">3-hydroxyisobutyryl-CoA hydrolase</fullName>
        <ecNumber evidence="2">3.1.2.4</ecNumber>
    </recommendedName>
</protein>
<evidence type="ECO:0000256" key="3">
    <source>
        <dbReference type="ARBA" id="ARBA00022801"/>
    </source>
</evidence>
<dbReference type="RefSeq" id="WP_090184008.1">
    <property type="nucleotide sequence ID" value="NZ_FOTF01000001.1"/>
</dbReference>
<reference evidence="5 6" key="1">
    <citation type="submission" date="2016-10" db="EMBL/GenBank/DDBJ databases">
        <authorList>
            <person name="de Groot N.N."/>
        </authorList>
    </citation>
    <scope>NUCLEOTIDE SEQUENCE [LARGE SCALE GENOMIC DNA]</scope>
    <source>
        <strain evidence="5 6">DSM 16199</strain>
    </source>
</reference>
<dbReference type="GO" id="GO:0003860">
    <property type="term" value="F:3-hydroxyisobutyryl-CoA hydrolase activity"/>
    <property type="evidence" value="ECO:0007669"/>
    <property type="project" value="UniProtKB-EC"/>
</dbReference>
<sequence length="346" mass="36964">MSDVDIRTEGRAGRITLTREKALNALTWDMVIQIEDALVKWRSDDAIALVIIDAAGPKAFCAGGDIAQIYATGTAGDYGPARRFWRDEYRLNAMIAGYDKPIVALMQGFVMGGGVGIGGHCSHRVVDDSTRVALPECGIGLVPDVGSTLLLARAPGRLGEFLGLTGYRMDAGDAVYAGFADVMIPQDAWPDLIAALCTDGDASAVQAAALPAPQSKLAAWRSDIDNVFAAGDLPGIRQQPAAVPPAPITNALDLMERNSPLSMACTLQIVRAVRADPTIHTALTHEFRYTFRSQQGSDLLEGIRAAIIDRDRSPKWRHTSWDVPADDIAALTAPLGPDALYPETSL</sequence>
<dbReference type="InterPro" id="IPR032259">
    <property type="entry name" value="HIBYL-CoA-H"/>
</dbReference>
<evidence type="ECO:0000313" key="6">
    <source>
        <dbReference type="Proteomes" id="UP000199550"/>
    </source>
</evidence>
<dbReference type="InterPro" id="IPR029045">
    <property type="entry name" value="ClpP/crotonase-like_dom_sf"/>
</dbReference>
<keyword evidence="6" id="KW-1185">Reference proteome</keyword>
<evidence type="ECO:0000259" key="4">
    <source>
        <dbReference type="Pfam" id="PF16113"/>
    </source>
</evidence>
<comment type="catalytic activity">
    <reaction evidence="1">
        <text>3-hydroxy-2-methylpropanoyl-CoA + H2O = 3-hydroxy-2-methylpropanoate + CoA + H(+)</text>
        <dbReference type="Rhea" id="RHEA:20888"/>
        <dbReference type="ChEBI" id="CHEBI:11805"/>
        <dbReference type="ChEBI" id="CHEBI:15377"/>
        <dbReference type="ChEBI" id="CHEBI:15378"/>
        <dbReference type="ChEBI" id="CHEBI:57287"/>
        <dbReference type="ChEBI" id="CHEBI:57340"/>
        <dbReference type="EC" id="3.1.2.4"/>
    </reaction>
</comment>
<feature type="domain" description="Enoyl-CoA hydratase/isomerase" evidence="4">
    <location>
        <begin position="13"/>
        <end position="326"/>
    </location>
</feature>
<dbReference type="EC" id="3.1.2.4" evidence="2"/>
<dbReference type="InterPro" id="IPR045004">
    <property type="entry name" value="ECH_dom"/>
</dbReference>
<proteinExistence type="predicted"/>
<dbReference type="CDD" id="cd06558">
    <property type="entry name" value="crotonase-like"/>
    <property type="match status" value="1"/>
</dbReference>